<dbReference type="PANTHER" id="PTHR42799">
    <property type="entry name" value="MITOCHONDRIAL PEPTIDE METHIONINE SULFOXIDE REDUCTASE"/>
    <property type="match status" value="1"/>
</dbReference>
<gene>
    <name evidence="9" type="ORF">Vretifemale_8884</name>
    <name evidence="10" type="ORF">Vretimale_12324</name>
</gene>
<dbReference type="Proteomes" id="UP000747110">
    <property type="component" value="Unassembled WGS sequence"/>
</dbReference>
<dbReference type="InterPro" id="IPR002569">
    <property type="entry name" value="Met_Sox_Rdtase_MsrA_dom"/>
</dbReference>
<dbReference type="InterPro" id="IPR050162">
    <property type="entry name" value="MsrA_MetSO_reductase"/>
</dbReference>
<name>A0A8J4FK34_9CHLO</name>
<dbReference type="HAMAP" id="MF_01401">
    <property type="entry name" value="MsrA"/>
    <property type="match status" value="1"/>
</dbReference>
<dbReference type="AlphaFoldDB" id="A0A8J4FK34"/>
<dbReference type="Gene3D" id="3.30.1060.10">
    <property type="entry name" value="Peptide methionine sulphoxide reductase MsrA"/>
    <property type="match status" value="1"/>
</dbReference>
<keyword evidence="11" id="KW-1185">Reference proteome</keyword>
<comment type="similarity">
    <text evidence="1">Belongs to the MsrA Met sulfoxide reductase family.</text>
</comment>
<dbReference type="EMBL" id="BNCQ01000027">
    <property type="protein sequence ID" value="GIM08241.1"/>
    <property type="molecule type" value="Genomic_DNA"/>
</dbReference>
<accession>A0A8J4FK34</accession>
<evidence type="ECO:0000256" key="4">
    <source>
        <dbReference type="ARBA" id="ARBA00030273"/>
    </source>
</evidence>
<evidence type="ECO:0000256" key="2">
    <source>
        <dbReference type="ARBA" id="ARBA00012502"/>
    </source>
</evidence>
<evidence type="ECO:0000256" key="5">
    <source>
        <dbReference type="ARBA" id="ARBA00030643"/>
    </source>
</evidence>
<dbReference type="NCBIfam" id="TIGR00401">
    <property type="entry name" value="msrA"/>
    <property type="match status" value="1"/>
</dbReference>
<protein>
    <recommendedName>
        <fullName evidence="2">peptide-methionine (S)-S-oxide reductase</fullName>
        <ecNumber evidence="2">1.8.4.11</ecNumber>
    </recommendedName>
    <alternativeName>
        <fullName evidence="5">Peptide-methionine (S)-S-oxide reductase</fullName>
    </alternativeName>
    <alternativeName>
        <fullName evidence="4">Protein-methionine-S-oxide reductase</fullName>
    </alternativeName>
</protein>
<evidence type="ECO:0000259" key="8">
    <source>
        <dbReference type="Pfam" id="PF01625"/>
    </source>
</evidence>
<dbReference type="Proteomes" id="UP000722791">
    <property type="component" value="Unassembled WGS sequence"/>
</dbReference>
<dbReference type="EC" id="1.8.4.11" evidence="2"/>
<evidence type="ECO:0000256" key="6">
    <source>
        <dbReference type="ARBA" id="ARBA00047806"/>
    </source>
</evidence>
<organism evidence="9 11">
    <name type="scientific">Volvox reticuliferus</name>
    <dbReference type="NCBI Taxonomy" id="1737510"/>
    <lineage>
        <taxon>Eukaryota</taxon>
        <taxon>Viridiplantae</taxon>
        <taxon>Chlorophyta</taxon>
        <taxon>core chlorophytes</taxon>
        <taxon>Chlorophyceae</taxon>
        <taxon>CS clade</taxon>
        <taxon>Chlamydomonadales</taxon>
        <taxon>Volvocaceae</taxon>
        <taxon>Volvox</taxon>
    </lineage>
</organism>
<sequence length="229" mass="25200">MLSLRIQTCRRTALSRSPKLQAMGLFGLDKMFSFLGKDKGCKLAPKEAPPGLKLATFAGGCFWGLELAYQRVPGVVTTTVGYTGGSEPAPNYDLVCSGRTGHAEAVQCTYNPKECTYEQLLDTFFVRVDPTTPNRQGNDWGTQYRSAIYFHDEEQRQAAAARMGALNDQLKAGTAPSRWFGSRLVVELQPAGEYFIAEDYHQQYLARGGRFGNAQSAAKGCKDPIRCYG</sequence>
<dbReference type="InterPro" id="IPR036509">
    <property type="entry name" value="Met_Sox_Rdtase_MsrA_sf"/>
</dbReference>
<evidence type="ECO:0000256" key="3">
    <source>
        <dbReference type="ARBA" id="ARBA00023002"/>
    </source>
</evidence>
<evidence type="ECO:0000256" key="1">
    <source>
        <dbReference type="ARBA" id="ARBA00005591"/>
    </source>
</evidence>
<reference evidence="9" key="1">
    <citation type="journal article" date="2021" name="Proc. Natl. Acad. Sci. U.S.A.">
        <title>Three genomes in the algal genus Volvox reveal the fate of a haploid sex-determining region after a transition to homothallism.</title>
        <authorList>
            <person name="Yamamoto K."/>
            <person name="Hamaji T."/>
            <person name="Kawai-Toyooka H."/>
            <person name="Matsuzaki R."/>
            <person name="Takahashi F."/>
            <person name="Nishimura Y."/>
            <person name="Kawachi M."/>
            <person name="Noguchi H."/>
            <person name="Minakuchi Y."/>
            <person name="Umen J.G."/>
            <person name="Toyoda A."/>
            <person name="Nozaki H."/>
        </authorList>
    </citation>
    <scope>NUCLEOTIDE SEQUENCE</scope>
    <source>
        <strain evidence="10">NIES-3785</strain>
        <strain evidence="9">NIES-3786</strain>
    </source>
</reference>
<evidence type="ECO:0000313" key="9">
    <source>
        <dbReference type="EMBL" id="GIL79621.1"/>
    </source>
</evidence>
<comment type="caution">
    <text evidence="9">The sequence shown here is derived from an EMBL/GenBank/DDBJ whole genome shotgun (WGS) entry which is preliminary data.</text>
</comment>
<proteinExistence type="inferred from homology"/>
<comment type="catalytic activity">
    <reaction evidence="6">
        <text>L-methionyl-[protein] + [thioredoxin]-disulfide + H2O = L-methionyl-(S)-S-oxide-[protein] + [thioredoxin]-dithiol</text>
        <dbReference type="Rhea" id="RHEA:14217"/>
        <dbReference type="Rhea" id="RHEA-COMP:10698"/>
        <dbReference type="Rhea" id="RHEA-COMP:10700"/>
        <dbReference type="Rhea" id="RHEA-COMP:12313"/>
        <dbReference type="Rhea" id="RHEA-COMP:12315"/>
        <dbReference type="ChEBI" id="CHEBI:15377"/>
        <dbReference type="ChEBI" id="CHEBI:16044"/>
        <dbReference type="ChEBI" id="CHEBI:29950"/>
        <dbReference type="ChEBI" id="CHEBI:44120"/>
        <dbReference type="ChEBI" id="CHEBI:50058"/>
        <dbReference type="EC" id="1.8.4.11"/>
    </reaction>
</comment>
<comment type="catalytic activity">
    <reaction evidence="7">
        <text>[thioredoxin]-disulfide + L-methionine + H2O = L-methionine (S)-S-oxide + [thioredoxin]-dithiol</text>
        <dbReference type="Rhea" id="RHEA:19993"/>
        <dbReference type="Rhea" id="RHEA-COMP:10698"/>
        <dbReference type="Rhea" id="RHEA-COMP:10700"/>
        <dbReference type="ChEBI" id="CHEBI:15377"/>
        <dbReference type="ChEBI" id="CHEBI:29950"/>
        <dbReference type="ChEBI" id="CHEBI:50058"/>
        <dbReference type="ChEBI" id="CHEBI:57844"/>
        <dbReference type="ChEBI" id="CHEBI:58772"/>
        <dbReference type="EC" id="1.8.4.11"/>
    </reaction>
</comment>
<dbReference type="GO" id="GO:0005737">
    <property type="term" value="C:cytoplasm"/>
    <property type="evidence" value="ECO:0007669"/>
    <property type="project" value="TreeGrafter"/>
</dbReference>
<dbReference type="GO" id="GO:0008113">
    <property type="term" value="F:peptide-methionine (S)-S-oxide reductase activity"/>
    <property type="evidence" value="ECO:0007669"/>
    <property type="project" value="UniProtKB-EC"/>
</dbReference>
<evidence type="ECO:0000256" key="7">
    <source>
        <dbReference type="ARBA" id="ARBA00048782"/>
    </source>
</evidence>
<dbReference type="Pfam" id="PF01625">
    <property type="entry name" value="PMSR"/>
    <property type="match status" value="1"/>
</dbReference>
<dbReference type="PANTHER" id="PTHR42799:SF2">
    <property type="entry name" value="MITOCHONDRIAL PEPTIDE METHIONINE SULFOXIDE REDUCTASE"/>
    <property type="match status" value="1"/>
</dbReference>
<dbReference type="GO" id="GO:0034599">
    <property type="term" value="P:cellular response to oxidative stress"/>
    <property type="evidence" value="ECO:0007669"/>
    <property type="project" value="TreeGrafter"/>
</dbReference>
<keyword evidence="3" id="KW-0560">Oxidoreductase</keyword>
<dbReference type="FunFam" id="3.30.1060.10:FF:000002">
    <property type="entry name" value="Peptide methionine sulfoxide reductase"/>
    <property type="match status" value="1"/>
</dbReference>
<evidence type="ECO:0000313" key="11">
    <source>
        <dbReference type="Proteomes" id="UP000747110"/>
    </source>
</evidence>
<feature type="domain" description="Peptide methionine sulphoxide reductase MsrA" evidence="8">
    <location>
        <begin position="55"/>
        <end position="207"/>
    </location>
</feature>
<evidence type="ECO:0000313" key="10">
    <source>
        <dbReference type="EMBL" id="GIM08241.1"/>
    </source>
</evidence>
<dbReference type="OrthoDB" id="529269at2759"/>
<dbReference type="SUPFAM" id="SSF55068">
    <property type="entry name" value="Peptide methionine sulfoxide reductase"/>
    <property type="match status" value="1"/>
</dbReference>
<dbReference type="EMBL" id="BNCP01000016">
    <property type="protein sequence ID" value="GIL79621.1"/>
    <property type="molecule type" value="Genomic_DNA"/>
</dbReference>